<name>A0ABQ7H6H9_DUNSA</name>
<comment type="caution">
    <text evidence="2">The sequence shown here is derived from an EMBL/GenBank/DDBJ whole genome shotgun (WGS) entry which is preliminary data.</text>
</comment>
<organism evidence="2 3">
    <name type="scientific">Dunaliella salina</name>
    <name type="common">Green alga</name>
    <name type="synonym">Protococcus salinus</name>
    <dbReference type="NCBI Taxonomy" id="3046"/>
    <lineage>
        <taxon>Eukaryota</taxon>
        <taxon>Viridiplantae</taxon>
        <taxon>Chlorophyta</taxon>
        <taxon>core chlorophytes</taxon>
        <taxon>Chlorophyceae</taxon>
        <taxon>CS clade</taxon>
        <taxon>Chlamydomonadales</taxon>
        <taxon>Dunaliellaceae</taxon>
        <taxon>Dunaliella</taxon>
    </lineage>
</organism>
<accession>A0ABQ7H6H9</accession>
<feature type="region of interest" description="Disordered" evidence="1">
    <location>
        <begin position="41"/>
        <end position="70"/>
    </location>
</feature>
<dbReference type="PANTHER" id="PTHR33331:SF13">
    <property type="entry name" value="COILED-COIL DOMAIN CONTAINING 162"/>
    <property type="match status" value="1"/>
</dbReference>
<feature type="region of interest" description="Disordered" evidence="1">
    <location>
        <begin position="225"/>
        <end position="244"/>
    </location>
</feature>
<evidence type="ECO:0000313" key="3">
    <source>
        <dbReference type="Proteomes" id="UP000815325"/>
    </source>
</evidence>
<keyword evidence="3" id="KW-1185">Reference proteome</keyword>
<evidence type="ECO:0000256" key="1">
    <source>
        <dbReference type="SAM" id="MobiDB-lite"/>
    </source>
</evidence>
<sequence>MHAFPQASGNAVLQMRALPQASGDGIVHGVSGDFCMEGMPSPSAAALGGDNGGGKDGGGVSRSGRKPKFEPDFWEADKEAGVAVRRSDGRWVVYRHALALFRQLEEELLRVGTHYMECYAHQLHAVGRGAETEELSRQSLLADVWHHEAQFLGARHHLLVAFMSAYRHATDFGIDDLFVQLDLHTQQSVSSSAPASPPGKATDCPDSVFAGSGLYRPEFLPGNKEHASRAGLQQSPGKQADVAANKPQPLLLGARKQLRREMMDICFRRPQLSVDDGYFVGRYIRATETVEMEASLVRQLCLASARVDRESLAGMSRTATMRLYAQRRFPAAAAPAASAAAAENPLRREKGQEMRALPDHASVKDLQGQGCEGFGTGAGGAQCEGGAYNLWQPGLPPGIVYGPFLSNVMPQVQPAHMDDWRGLLRGCALLASVGAAAAILPGIIRKAVDDLANVHQIRHYLELAELRRTVLQYASVEMGVLMQEEVHRAFAAPPKIPKDSKFRSQAGNIGNFEAEQELQDDVALQTSQLNWLLRSHVADNPLVLLGAKTEVACSSKAALEAVLCKEHTVRRLYQSEVLQLVYQAQSRALGKKVVTQELQGVDWASLNVEGQPLKPDQLSDAWIACEPSDVLPPGTLGPEQMGSSICSPMQYAMDLLGHEASGSCVMLAIGRTGVLGGVWRAPPLALAEYSTSMAETLQMLGPCRFGPCRVHTPAHPWLRRCWFVPCVIGPCRYLTLAVAVVV</sequence>
<dbReference type="Proteomes" id="UP000815325">
    <property type="component" value="Unassembled WGS sequence"/>
</dbReference>
<dbReference type="PANTHER" id="PTHR33331">
    <property type="entry name" value="COILED-COIL DOMAIN-CONTAINING PROTEIN 162"/>
    <property type="match status" value="1"/>
</dbReference>
<reference evidence="2" key="1">
    <citation type="submission" date="2017-08" db="EMBL/GenBank/DDBJ databases">
        <authorList>
            <person name="Polle J.E."/>
            <person name="Barry K."/>
            <person name="Cushman J."/>
            <person name="Schmutz J."/>
            <person name="Tran D."/>
            <person name="Hathwaick L.T."/>
            <person name="Yim W.C."/>
            <person name="Jenkins J."/>
            <person name="Mckie-Krisberg Z.M."/>
            <person name="Prochnik S."/>
            <person name="Lindquist E."/>
            <person name="Dockter R.B."/>
            <person name="Adam C."/>
            <person name="Molina H."/>
            <person name="Bunkerborg J."/>
            <person name="Jin E."/>
            <person name="Buchheim M."/>
            <person name="Magnuson J."/>
        </authorList>
    </citation>
    <scope>NUCLEOTIDE SEQUENCE</scope>
    <source>
        <strain evidence="2">CCAP 19/18</strain>
    </source>
</reference>
<gene>
    <name evidence="2" type="ORF">DUNSADRAFT_7070</name>
</gene>
<feature type="compositionally biased region" description="Gly residues" evidence="1">
    <location>
        <begin position="49"/>
        <end position="61"/>
    </location>
</feature>
<dbReference type="InterPro" id="IPR040401">
    <property type="entry name" value="CCDC162"/>
</dbReference>
<protein>
    <submittedName>
        <fullName evidence="2">Uncharacterized protein</fullName>
    </submittedName>
</protein>
<dbReference type="EMBL" id="MU069461">
    <property type="protein sequence ID" value="KAF5842461.1"/>
    <property type="molecule type" value="Genomic_DNA"/>
</dbReference>
<proteinExistence type="predicted"/>
<evidence type="ECO:0000313" key="2">
    <source>
        <dbReference type="EMBL" id="KAF5842461.1"/>
    </source>
</evidence>